<reference evidence="1" key="1">
    <citation type="submission" date="2022-10" db="EMBL/GenBank/DDBJ databases">
        <title>Complete Genome of Trichothecium roseum strain YXFP-22015, a Plant Pathogen Isolated from Citrus.</title>
        <authorList>
            <person name="Wang Y."/>
            <person name="Zhu L."/>
        </authorList>
    </citation>
    <scope>NUCLEOTIDE SEQUENCE</scope>
    <source>
        <strain evidence="1">YXFP-22015</strain>
    </source>
</reference>
<organism evidence="1 2">
    <name type="scientific">Trichothecium roseum</name>
    <dbReference type="NCBI Taxonomy" id="47278"/>
    <lineage>
        <taxon>Eukaryota</taxon>
        <taxon>Fungi</taxon>
        <taxon>Dikarya</taxon>
        <taxon>Ascomycota</taxon>
        <taxon>Pezizomycotina</taxon>
        <taxon>Sordariomycetes</taxon>
        <taxon>Hypocreomycetidae</taxon>
        <taxon>Hypocreales</taxon>
        <taxon>Hypocreales incertae sedis</taxon>
        <taxon>Trichothecium</taxon>
    </lineage>
</organism>
<dbReference type="EMBL" id="CM047940">
    <property type="protein sequence ID" value="KAI9903567.1"/>
    <property type="molecule type" value="Genomic_DNA"/>
</dbReference>
<gene>
    <name evidence="1" type="ORF">N3K66_000096</name>
</gene>
<evidence type="ECO:0000313" key="1">
    <source>
        <dbReference type="EMBL" id="KAI9903567.1"/>
    </source>
</evidence>
<accession>A0ACC0VAV7</accession>
<sequence length="437" mass="46835">MSSQPIATPPDSPSDTDIERHQDDDQSARRGEIEEKGDYAEGSTTAWLQVAMGWLVIFTTWGYINSFGAFQAYYNETMPESPSAISWIGSVQAWLTFVVGSFSGKLLDAGYFRSAVWVGCTLQLLGIFLMSTSTKYWALLLTQGILTGIGGGLLFTPTVALVSTYFSRRRAVAIGIMTTGNSTGGIVYPIVVRQLLPAVGFAWTSRVLGFINLALFAFVVLLMKPKPASEKLTLRTLFAFEALKEPVFLSVVGGIFFSLWGIFSVFYFIAPYGRDVLHMSYADASLLVTLVNGAGLPARAVVPLLADRAGTLNVVGPVVASVSVVTFCWLVASDRVGIFVFAAFYGLASGAFQALMPTTVASITKDMRTVGSRIGMAFAVISFASLTGPPIGGALLLDEGTDFRWLQVWVGLASVASAALLILARILLVGLKLSVKC</sequence>
<dbReference type="Proteomes" id="UP001163324">
    <property type="component" value="Chromosome 1"/>
</dbReference>
<comment type="caution">
    <text evidence="1">The sequence shown here is derived from an EMBL/GenBank/DDBJ whole genome shotgun (WGS) entry which is preliminary data.</text>
</comment>
<proteinExistence type="predicted"/>
<name>A0ACC0VAV7_9HYPO</name>
<protein>
    <submittedName>
        <fullName evidence="1">Uncharacterized protein</fullName>
    </submittedName>
</protein>
<evidence type="ECO:0000313" key="2">
    <source>
        <dbReference type="Proteomes" id="UP001163324"/>
    </source>
</evidence>
<keyword evidence="2" id="KW-1185">Reference proteome</keyword>